<dbReference type="NCBIfam" id="TIGR03816">
    <property type="entry name" value="tadE_like_DECH"/>
    <property type="match status" value="1"/>
</dbReference>
<dbReference type="Proteomes" id="UP000663792">
    <property type="component" value="Unassembled WGS sequence"/>
</dbReference>
<reference evidence="3" key="1">
    <citation type="submission" date="2021-01" db="EMBL/GenBank/DDBJ databases">
        <title>YIM 132084 draft genome.</title>
        <authorList>
            <person name="An D."/>
        </authorList>
    </citation>
    <scope>NUCLEOTIDE SEQUENCE</scope>
    <source>
        <strain evidence="3">YIM 132084</strain>
    </source>
</reference>
<protein>
    <submittedName>
        <fullName evidence="3">Flp pilus-assembly TadE/G-like family protein</fullName>
    </submittedName>
</protein>
<gene>
    <name evidence="3" type="ORF">JL106_08960</name>
</gene>
<proteinExistence type="predicted"/>
<dbReference type="InterPro" id="IPR021202">
    <property type="entry name" value="Rv3654c-like"/>
</dbReference>
<comment type="caution">
    <text evidence="3">The sequence shown here is derived from an EMBL/GenBank/DDBJ whole genome shotgun (WGS) entry which is preliminary data.</text>
</comment>
<accession>A0A939BWC5</accession>
<dbReference type="RefSeq" id="WP_205260343.1">
    <property type="nucleotide sequence ID" value="NZ_JAERWK010000010.1"/>
</dbReference>
<evidence type="ECO:0000313" key="4">
    <source>
        <dbReference type="Proteomes" id="UP000663792"/>
    </source>
</evidence>
<sequence>MTGGHGAAHAGPRTPDRGSVTVLAGVAVAILVVVASTVVLLAAATGARQRAERAADLAALAGAAALVGGADRACQAAVRVAVANDARVESCRARGLDLLVETAVPLQLGPVGGTAVGRARAGPAVAVGSLPPDGSSSADP</sequence>
<evidence type="ECO:0000259" key="2">
    <source>
        <dbReference type="Pfam" id="PF13400"/>
    </source>
</evidence>
<feature type="transmembrane region" description="Helical" evidence="1">
    <location>
        <begin position="20"/>
        <end position="43"/>
    </location>
</feature>
<evidence type="ECO:0000313" key="3">
    <source>
        <dbReference type="EMBL" id="MBM9467408.1"/>
    </source>
</evidence>
<organism evidence="3 4">
    <name type="scientific">Nakamurella leprariae</name>
    <dbReference type="NCBI Taxonomy" id="2803911"/>
    <lineage>
        <taxon>Bacteria</taxon>
        <taxon>Bacillati</taxon>
        <taxon>Actinomycetota</taxon>
        <taxon>Actinomycetes</taxon>
        <taxon>Nakamurellales</taxon>
        <taxon>Nakamurellaceae</taxon>
        <taxon>Nakamurella</taxon>
    </lineage>
</organism>
<keyword evidence="1" id="KW-1133">Transmembrane helix</keyword>
<keyword evidence="1" id="KW-0472">Membrane</keyword>
<keyword evidence="4" id="KW-1185">Reference proteome</keyword>
<keyword evidence="1" id="KW-0812">Transmembrane</keyword>
<name>A0A939BWC5_9ACTN</name>
<feature type="domain" description="Putative Flp pilus-assembly TadG-like N-terminal" evidence="2">
    <location>
        <begin position="18"/>
        <end position="65"/>
    </location>
</feature>
<dbReference type="InterPro" id="IPR028087">
    <property type="entry name" value="Tad_N"/>
</dbReference>
<dbReference type="Pfam" id="PF13400">
    <property type="entry name" value="Tad"/>
    <property type="match status" value="1"/>
</dbReference>
<evidence type="ECO:0000256" key="1">
    <source>
        <dbReference type="SAM" id="Phobius"/>
    </source>
</evidence>
<dbReference type="AlphaFoldDB" id="A0A939BWC5"/>
<dbReference type="EMBL" id="JAERWK010000010">
    <property type="protein sequence ID" value="MBM9467408.1"/>
    <property type="molecule type" value="Genomic_DNA"/>
</dbReference>